<dbReference type="PRINTS" id="PR00830">
    <property type="entry name" value="ENDOLAPTASE"/>
</dbReference>
<feature type="active site" evidence="9 11">
    <location>
        <position position="677"/>
    </location>
</feature>
<comment type="subunit">
    <text evidence="9 10">Homohexamer. Organized in a ring with a central cavity.</text>
</comment>
<keyword evidence="3 9" id="KW-0645">Protease</keyword>
<evidence type="ECO:0000256" key="10">
    <source>
        <dbReference type="PIRNR" id="PIRNR001174"/>
    </source>
</evidence>
<dbReference type="GO" id="GO:0006515">
    <property type="term" value="P:protein quality control for misfolded or incompletely synthesized proteins"/>
    <property type="evidence" value="ECO:0007669"/>
    <property type="project" value="UniProtKB-UniRule"/>
</dbReference>
<keyword evidence="2 9" id="KW-0963">Cytoplasm</keyword>
<dbReference type="Pfam" id="PF02190">
    <property type="entry name" value="LON_substr_bdg"/>
    <property type="match status" value="1"/>
</dbReference>
<dbReference type="NCBIfam" id="TIGR00763">
    <property type="entry name" value="lon"/>
    <property type="match status" value="1"/>
</dbReference>
<dbReference type="GO" id="GO:0004176">
    <property type="term" value="F:ATP-dependent peptidase activity"/>
    <property type="evidence" value="ECO:0007669"/>
    <property type="project" value="UniProtKB-UniRule"/>
</dbReference>
<evidence type="ECO:0000313" key="18">
    <source>
        <dbReference type="EMBL" id="TMQ48797.1"/>
    </source>
</evidence>
<dbReference type="InterPro" id="IPR003111">
    <property type="entry name" value="Lon_prtase_N"/>
</dbReference>
<dbReference type="SUPFAM" id="SSF52540">
    <property type="entry name" value="P-loop containing nucleoside triphosphate hydrolases"/>
    <property type="match status" value="1"/>
</dbReference>
<dbReference type="FunFam" id="3.40.50.300:FF:000382">
    <property type="entry name" value="Lon protease homolog 2, peroxisomal"/>
    <property type="match status" value="1"/>
</dbReference>
<dbReference type="InterPro" id="IPR003959">
    <property type="entry name" value="ATPase_AAA_core"/>
</dbReference>
<dbReference type="GO" id="GO:0005737">
    <property type="term" value="C:cytoplasm"/>
    <property type="evidence" value="ECO:0007669"/>
    <property type="project" value="UniProtKB-SubCell"/>
</dbReference>
<comment type="induction">
    <text evidence="9">By heat shock.</text>
</comment>
<dbReference type="InterPro" id="IPR003593">
    <property type="entry name" value="AAA+_ATPase"/>
</dbReference>
<dbReference type="HAMAP" id="MF_01973">
    <property type="entry name" value="lon_bact"/>
    <property type="match status" value="1"/>
</dbReference>
<evidence type="ECO:0000256" key="15">
    <source>
        <dbReference type="SAM" id="MobiDB-lite"/>
    </source>
</evidence>
<dbReference type="FunFam" id="1.20.5.5270:FF:000002">
    <property type="entry name" value="Lon protease homolog"/>
    <property type="match status" value="1"/>
</dbReference>
<evidence type="ECO:0000256" key="2">
    <source>
        <dbReference type="ARBA" id="ARBA00022490"/>
    </source>
</evidence>
<sequence length="793" mass="88557">MFEIRDRIPLLPLRDVVIFPYMTIPLLVGRIPSVNAIEAAVQKDRVLFVLAQRRPDVPDPAAKDLYRVGTVVRVLQLFRLPDGTMRVLVEGICRARAKKFFRGSDYMSTSVAIIDDKVRQDAQLEAMMRNVLASFNDYVHLNRRVPDEVLSTANNIGNPVLLSYTVASHLILKVAVKQAVLEEDDLTERFRQLSKTLANELEILKLERKIEGQVRSQVHKNQKEFYLNEQLKAIRKELGYQNEFSNEVDELIQAVKKAKMPPDVHEKAMKEIDKLGKMSFMSPEATVVRNYVDWLISLPWGTKTDDNPDIQNVEKVLDEDHYGLKKIKERIIEYLAVLKLSGSLKGPILCFVGPPGVGKTSLGKSIARALGRKFVRMSLGGVRDEAEIRGHRRTYIGSMPGRIIQAMKRAGSMNPVLLLDEIDKLGTDFRGDPASALLEVLDPEQNHTFNDHYLEVDFDLSQVMFLTTSNSLYSIPPALLDRMEIIRLPGYLEFEKVEIAKNFLIPKELKANGLLPKDLAMTDGAIKGVINAYTREAGVRSLEREIAAICRKVARKKATLKKSRTFRVVEKHLQKFLGVPKYLDSQIERRSRLGVATGLAWTEAGGDLLNIEVSILAGTGVLMLTGKLGETMRESGQAALSYARSRAISLGLEKNFYKGIDVHVHLPEGAIPKDGPSAGIAIATALVSALTGTPTRDDVAMTGEITLLGNVLPIGGLNEKVVAAKRAGVKTVIIPKLNEKDLQELPEHIRESVEFKLVETMDEVLDMALKPGESSTYLRRNQEEQPPQQPYTH</sequence>
<feature type="domain" description="Lon N-terminal" evidence="17">
    <location>
        <begin position="8"/>
        <end position="201"/>
    </location>
</feature>
<reference evidence="18 19" key="1">
    <citation type="journal article" date="2019" name="Nat. Microbiol.">
        <title>Mediterranean grassland soil C-N compound turnover is dependent on rainfall and depth, and is mediated by genomically divergent microorganisms.</title>
        <authorList>
            <person name="Diamond S."/>
            <person name="Andeer P.F."/>
            <person name="Li Z."/>
            <person name="Crits-Christoph A."/>
            <person name="Burstein D."/>
            <person name="Anantharaman K."/>
            <person name="Lane K.R."/>
            <person name="Thomas B.C."/>
            <person name="Pan C."/>
            <person name="Northen T.R."/>
            <person name="Banfield J.F."/>
        </authorList>
    </citation>
    <scope>NUCLEOTIDE SEQUENCE [LARGE SCALE GENOMIC DNA]</scope>
    <source>
        <strain evidence="18">WS_1</strain>
    </source>
</reference>
<feature type="binding site" evidence="9 12">
    <location>
        <begin position="353"/>
        <end position="360"/>
    </location>
    <ligand>
        <name>ATP</name>
        <dbReference type="ChEBI" id="CHEBI:30616"/>
    </ligand>
</feature>
<evidence type="ECO:0000256" key="5">
    <source>
        <dbReference type="ARBA" id="ARBA00022801"/>
    </source>
</evidence>
<keyword evidence="4 9" id="KW-0547">Nucleotide-binding</keyword>
<accession>A0A538SBQ3</accession>
<keyword evidence="6 9" id="KW-0720">Serine protease</keyword>
<dbReference type="PANTHER" id="PTHR10046">
    <property type="entry name" value="ATP DEPENDENT LON PROTEASE FAMILY MEMBER"/>
    <property type="match status" value="1"/>
</dbReference>
<comment type="subcellular location">
    <subcellularLocation>
        <location evidence="1 9 10">Cytoplasm</location>
    </subcellularLocation>
</comment>
<dbReference type="Pfam" id="PF00004">
    <property type="entry name" value="AAA"/>
    <property type="match status" value="1"/>
</dbReference>
<comment type="function">
    <text evidence="9">ATP-dependent serine protease that mediates the selective degradation of mutant and abnormal proteins as well as certain short-lived regulatory proteins. Required for cellular homeostasis and for survival from DNA damage and developmental changes induced by stress. Degrades polypeptides processively to yield small peptide fragments that are 5 to 10 amino acids long. Binds to DNA in a double-stranded, site-specific manner.</text>
</comment>
<evidence type="ECO:0000256" key="7">
    <source>
        <dbReference type="ARBA" id="ARBA00022840"/>
    </source>
</evidence>
<dbReference type="Pfam" id="PF05362">
    <property type="entry name" value="Lon_C"/>
    <property type="match status" value="1"/>
</dbReference>
<dbReference type="InterPro" id="IPR027543">
    <property type="entry name" value="Lon_bac"/>
</dbReference>
<feature type="active site" evidence="9 11">
    <location>
        <position position="720"/>
    </location>
</feature>
<dbReference type="Gene3D" id="3.30.230.10">
    <property type="match status" value="1"/>
</dbReference>
<dbReference type="InterPro" id="IPR027065">
    <property type="entry name" value="Lon_Prtase"/>
</dbReference>
<dbReference type="EC" id="3.4.21.53" evidence="9 10"/>
<proteinExistence type="evidence at transcript level"/>
<dbReference type="Gene3D" id="2.30.130.40">
    <property type="entry name" value="LON domain-like"/>
    <property type="match status" value="1"/>
</dbReference>
<dbReference type="InterPro" id="IPR015947">
    <property type="entry name" value="PUA-like_sf"/>
</dbReference>
<dbReference type="GO" id="GO:0034605">
    <property type="term" value="P:cellular response to heat"/>
    <property type="evidence" value="ECO:0007669"/>
    <property type="project" value="UniProtKB-UniRule"/>
</dbReference>
<dbReference type="InterPro" id="IPR004815">
    <property type="entry name" value="Lon_bac/euk-typ"/>
</dbReference>
<dbReference type="Gene3D" id="1.10.8.60">
    <property type="match status" value="1"/>
</dbReference>
<evidence type="ECO:0000256" key="14">
    <source>
        <dbReference type="RuleBase" id="RU000591"/>
    </source>
</evidence>
<dbReference type="AlphaFoldDB" id="A0A538SBQ3"/>
<feature type="domain" description="Lon proteolytic" evidence="16">
    <location>
        <begin position="590"/>
        <end position="771"/>
    </location>
</feature>
<comment type="caution">
    <text evidence="18">The sequence shown here is derived from an EMBL/GenBank/DDBJ whole genome shotgun (WGS) entry which is preliminary data.</text>
</comment>
<dbReference type="PROSITE" id="PS01046">
    <property type="entry name" value="LON_SER"/>
    <property type="match status" value="1"/>
</dbReference>
<evidence type="ECO:0000256" key="3">
    <source>
        <dbReference type="ARBA" id="ARBA00022670"/>
    </source>
</evidence>
<protein>
    <recommendedName>
        <fullName evidence="9 10">Lon protease</fullName>
        <ecNumber evidence="9 10">3.4.21.53</ecNumber>
    </recommendedName>
    <alternativeName>
        <fullName evidence="9">ATP-dependent protease La</fullName>
    </alternativeName>
</protein>
<evidence type="ECO:0000256" key="9">
    <source>
        <dbReference type="HAMAP-Rule" id="MF_01973"/>
    </source>
</evidence>
<dbReference type="SUPFAM" id="SSF88697">
    <property type="entry name" value="PUA domain-like"/>
    <property type="match status" value="1"/>
</dbReference>
<dbReference type="CDD" id="cd19500">
    <property type="entry name" value="RecA-like_Lon"/>
    <property type="match status" value="1"/>
</dbReference>
<dbReference type="InterPro" id="IPR027417">
    <property type="entry name" value="P-loop_NTPase"/>
</dbReference>
<dbReference type="SUPFAM" id="SSF54211">
    <property type="entry name" value="Ribosomal protein S5 domain 2-like"/>
    <property type="match status" value="1"/>
</dbReference>
<dbReference type="PROSITE" id="PS51786">
    <property type="entry name" value="LON_PROTEOLYTIC"/>
    <property type="match status" value="1"/>
</dbReference>
<dbReference type="GO" id="GO:0004252">
    <property type="term" value="F:serine-type endopeptidase activity"/>
    <property type="evidence" value="ECO:0007669"/>
    <property type="project" value="UniProtKB-UniRule"/>
</dbReference>
<gene>
    <name evidence="9" type="primary">lon</name>
    <name evidence="18" type="ORF">E6K71_06615</name>
</gene>
<evidence type="ECO:0000259" key="16">
    <source>
        <dbReference type="PROSITE" id="PS51786"/>
    </source>
</evidence>
<comment type="similarity">
    <text evidence="9 10 13 14">Belongs to the peptidase S16 family.</text>
</comment>
<dbReference type="InterPro" id="IPR020568">
    <property type="entry name" value="Ribosomal_Su5_D2-typ_SF"/>
</dbReference>
<dbReference type="GO" id="GO:0016887">
    <property type="term" value="F:ATP hydrolysis activity"/>
    <property type="evidence" value="ECO:0007669"/>
    <property type="project" value="UniProtKB-UniRule"/>
</dbReference>
<dbReference type="Gene3D" id="3.40.50.300">
    <property type="entry name" value="P-loop containing nucleotide triphosphate hydrolases"/>
    <property type="match status" value="1"/>
</dbReference>
<dbReference type="PROSITE" id="PS51787">
    <property type="entry name" value="LON_N"/>
    <property type="match status" value="1"/>
</dbReference>
<dbReference type="GO" id="GO:0005524">
    <property type="term" value="F:ATP binding"/>
    <property type="evidence" value="ECO:0007669"/>
    <property type="project" value="UniProtKB-UniRule"/>
</dbReference>
<comment type="catalytic activity">
    <reaction evidence="9 10 13">
        <text>Hydrolysis of proteins in presence of ATP.</text>
        <dbReference type="EC" id="3.4.21.53"/>
    </reaction>
</comment>
<dbReference type="SMART" id="SM00382">
    <property type="entry name" value="AAA"/>
    <property type="match status" value="1"/>
</dbReference>
<dbReference type="EMBL" id="VBOR01000066">
    <property type="protein sequence ID" value="TMQ48797.1"/>
    <property type="molecule type" value="Genomic_DNA"/>
</dbReference>
<dbReference type="InterPro" id="IPR046336">
    <property type="entry name" value="Lon_prtase_N_sf"/>
</dbReference>
<keyword evidence="5 9" id="KW-0378">Hydrolase</keyword>
<dbReference type="GO" id="GO:0043565">
    <property type="term" value="F:sequence-specific DNA binding"/>
    <property type="evidence" value="ECO:0007669"/>
    <property type="project" value="UniProtKB-UniRule"/>
</dbReference>
<organism evidence="18 19">
    <name type="scientific">Eiseniibacteriota bacterium</name>
    <dbReference type="NCBI Taxonomy" id="2212470"/>
    <lineage>
        <taxon>Bacteria</taxon>
        <taxon>Candidatus Eiseniibacteriota</taxon>
    </lineage>
</organism>
<dbReference type="SMART" id="SM00464">
    <property type="entry name" value="LON"/>
    <property type="match status" value="1"/>
</dbReference>
<evidence type="ECO:0000256" key="13">
    <source>
        <dbReference type="PROSITE-ProRule" id="PRU01122"/>
    </source>
</evidence>
<dbReference type="Proteomes" id="UP000316292">
    <property type="component" value="Unassembled WGS sequence"/>
</dbReference>
<evidence type="ECO:0000313" key="19">
    <source>
        <dbReference type="Proteomes" id="UP000316292"/>
    </source>
</evidence>
<evidence type="ECO:0000256" key="11">
    <source>
        <dbReference type="PIRSR" id="PIRSR001174-1"/>
    </source>
</evidence>
<evidence type="ECO:0000259" key="17">
    <source>
        <dbReference type="PROSITE" id="PS51787"/>
    </source>
</evidence>
<name>A0A538SBQ3_UNCEI</name>
<evidence type="ECO:0000256" key="8">
    <source>
        <dbReference type="ARBA" id="ARBA00023016"/>
    </source>
</evidence>
<dbReference type="Gene3D" id="1.20.5.5270">
    <property type="match status" value="1"/>
</dbReference>
<feature type="region of interest" description="Disordered" evidence="15">
    <location>
        <begin position="770"/>
        <end position="793"/>
    </location>
</feature>
<dbReference type="PIRSF" id="PIRSF001174">
    <property type="entry name" value="Lon_proteas"/>
    <property type="match status" value="1"/>
</dbReference>
<evidence type="ECO:0000256" key="12">
    <source>
        <dbReference type="PIRSR" id="PIRSR001174-2"/>
    </source>
</evidence>
<dbReference type="NCBIfam" id="NF008053">
    <property type="entry name" value="PRK10787.1"/>
    <property type="match status" value="1"/>
</dbReference>
<dbReference type="InterPro" id="IPR054594">
    <property type="entry name" value="Lon_lid"/>
</dbReference>
<keyword evidence="7 9" id="KW-0067">ATP-binding</keyword>
<keyword evidence="8 9" id="KW-0346">Stress response</keyword>
<evidence type="ECO:0000256" key="1">
    <source>
        <dbReference type="ARBA" id="ARBA00004496"/>
    </source>
</evidence>
<dbReference type="Gene3D" id="1.20.58.1480">
    <property type="match status" value="1"/>
</dbReference>
<evidence type="ECO:0000256" key="6">
    <source>
        <dbReference type="ARBA" id="ARBA00022825"/>
    </source>
</evidence>
<evidence type="ECO:0000256" key="4">
    <source>
        <dbReference type="ARBA" id="ARBA00022741"/>
    </source>
</evidence>
<dbReference type="InterPro" id="IPR014721">
    <property type="entry name" value="Ribsml_uS5_D2-typ_fold_subgr"/>
</dbReference>
<dbReference type="InterPro" id="IPR008269">
    <property type="entry name" value="Lon_proteolytic"/>
</dbReference>
<dbReference type="InterPro" id="IPR008268">
    <property type="entry name" value="Peptidase_S16_AS"/>
</dbReference>
<dbReference type="Pfam" id="PF22667">
    <property type="entry name" value="Lon_lid"/>
    <property type="match status" value="1"/>
</dbReference>